<feature type="domain" description="Ketoreductase" evidence="3">
    <location>
        <begin position="436"/>
        <end position="616"/>
    </location>
</feature>
<comment type="caution">
    <text evidence="5">The sequence shown here is derived from an EMBL/GenBank/DDBJ whole genome shotgun (WGS) entry which is preliminary data.</text>
</comment>
<evidence type="ECO:0000313" key="6">
    <source>
        <dbReference type="Proteomes" id="UP000037425"/>
    </source>
</evidence>
<sequence length="682" mass="73314">MKSRWSETEFARVVDTYVNAGVNRDLAIRTYTTRLLGSDPELVLHGGGNTSVKTTFTEMDGSEVAVLCVKGSGWDMGTIEPAGLPAVRLEPLQAMVKFPTLSDDDMVMLQRRLLLDPAAPNPSVEAILHANLPFRHIDHTHANAIVSLTNQPHGEDLVRELFANSIIVPYVMPGFDLAKACDEAFRANPGADGMILLKHGIFTWSEDPRESYEKMIAAIDKAERRIARGNPRPFTMVEQASPLATAAEIAPVLRGAIAIDSGVEGCPRRFILEHRSGPAVLDFCNAENVSDLVHRGNATPEHVIHIKRFGVALPAPVAADMAAWAETVREAVSAYKDEYRAYFERNNARVGGIKRMLDPMPRVFYVAGVGLFAAGPTKKAARVGADVTEATIAVIRNAEGIESFEALSEEDLFDIEYWSLEQVKLTKQAEKPLSRQVAVITGGAGGLGLAIAEALHAEGAEIALLDLAEDALKKEAARLGGVGLVCDVTKPEAVDAALADVATHFGGIDIVISNAGAAFQGALLDVSEEVFQKAFALNFWGHHYVARSAVKIMKSQKTGGALVFNVSKQAVNPGPDFGPYGTSKAALMALMRQYAVEHGVDGITSNAVNADRIRTGLMTDQMIEERSQARGISPESYMRGNLVRREVTARDVAAAFVHLAKARTSTGAVLTVDGGNVGAMMR</sequence>
<dbReference type="InterPro" id="IPR036409">
    <property type="entry name" value="Aldolase_II/adducin_N_sf"/>
</dbReference>
<proteinExistence type="inferred from homology"/>
<dbReference type="PATRIC" id="fig|106592.7.peg.6453"/>
<dbReference type="SUPFAM" id="SSF53639">
    <property type="entry name" value="AraD/HMP-PK domain-like"/>
    <property type="match status" value="1"/>
</dbReference>
<dbReference type="Pfam" id="PF00596">
    <property type="entry name" value="Aldolase_II"/>
    <property type="match status" value="1"/>
</dbReference>
<evidence type="ECO:0000313" key="5">
    <source>
        <dbReference type="EMBL" id="KOF12568.1"/>
    </source>
</evidence>
<dbReference type="OrthoDB" id="9774430at2"/>
<dbReference type="FunFam" id="3.40.50.720:FF:000084">
    <property type="entry name" value="Short-chain dehydrogenase reductase"/>
    <property type="match status" value="1"/>
</dbReference>
<dbReference type="PROSITE" id="PS00061">
    <property type="entry name" value="ADH_SHORT"/>
    <property type="match status" value="1"/>
</dbReference>
<dbReference type="InterPro" id="IPR001303">
    <property type="entry name" value="Aldolase_II/adducin_N"/>
</dbReference>
<dbReference type="Pfam" id="PF13561">
    <property type="entry name" value="adh_short_C2"/>
    <property type="match status" value="1"/>
</dbReference>
<dbReference type="AlphaFoldDB" id="A0A0L8BD59"/>
<feature type="domain" description="Class II aldolase/adducin N-terminal" evidence="4">
    <location>
        <begin position="28"/>
        <end position="226"/>
    </location>
</feature>
<protein>
    <submittedName>
        <fullName evidence="5">Short-chain dehydrogenase</fullName>
    </submittedName>
</protein>
<dbReference type="Proteomes" id="UP000037425">
    <property type="component" value="Unassembled WGS sequence"/>
</dbReference>
<dbReference type="NCBIfam" id="NF006192">
    <property type="entry name" value="PRK08324.1-6"/>
    <property type="match status" value="1"/>
</dbReference>
<dbReference type="InterPro" id="IPR002347">
    <property type="entry name" value="SDR_fam"/>
</dbReference>
<evidence type="ECO:0000256" key="2">
    <source>
        <dbReference type="ARBA" id="ARBA00023002"/>
    </source>
</evidence>
<dbReference type="PRINTS" id="PR00081">
    <property type="entry name" value="GDHRDH"/>
</dbReference>
<evidence type="ECO:0000256" key="1">
    <source>
        <dbReference type="ARBA" id="ARBA00006484"/>
    </source>
</evidence>
<comment type="similarity">
    <text evidence="1">Belongs to the short-chain dehydrogenases/reductases (SDR) family.</text>
</comment>
<dbReference type="PANTHER" id="PTHR43669">
    <property type="entry name" value="5-KETO-D-GLUCONATE 5-REDUCTASE"/>
    <property type="match status" value="1"/>
</dbReference>
<dbReference type="PANTHER" id="PTHR43669:SF3">
    <property type="entry name" value="ALCOHOL DEHYDROGENASE, PUTATIVE (AFU_ORTHOLOGUE AFUA_3G03445)-RELATED"/>
    <property type="match status" value="1"/>
</dbReference>
<evidence type="ECO:0000259" key="3">
    <source>
        <dbReference type="SMART" id="SM00822"/>
    </source>
</evidence>
<dbReference type="Gene3D" id="3.40.50.720">
    <property type="entry name" value="NAD(P)-binding Rossmann-like Domain"/>
    <property type="match status" value="1"/>
</dbReference>
<dbReference type="RefSeq" id="WP_053253158.1">
    <property type="nucleotide sequence ID" value="NZ_LGAP01000050.1"/>
</dbReference>
<reference evidence="6" key="1">
    <citation type="submission" date="2015-07" db="EMBL/GenBank/DDBJ databases">
        <title>Whole genome sequence of an Ensifer adhaerens strain isolated from a cave pool in the Wind Cave National Park.</title>
        <authorList>
            <person name="Eng W.W.H."/>
            <person name="Gan H.M."/>
            <person name="Barton H.A."/>
            <person name="Savka M.A."/>
        </authorList>
    </citation>
    <scope>NUCLEOTIDE SEQUENCE [LARGE SCALE GENOMIC DNA]</scope>
    <source>
        <strain evidence="6">SD006</strain>
    </source>
</reference>
<evidence type="ECO:0000259" key="4">
    <source>
        <dbReference type="SMART" id="SM01007"/>
    </source>
</evidence>
<accession>A0A0L8BD59</accession>
<dbReference type="NCBIfam" id="NF006195">
    <property type="entry name" value="PRK08324.2-3"/>
    <property type="match status" value="1"/>
</dbReference>
<organism evidence="5 6">
    <name type="scientific">Ensifer adhaerens</name>
    <name type="common">Sinorhizobium morelense</name>
    <dbReference type="NCBI Taxonomy" id="106592"/>
    <lineage>
        <taxon>Bacteria</taxon>
        <taxon>Pseudomonadati</taxon>
        <taxon>Pseudomonadota</taxon>
        <taxon>Alphaproteobacteria</taxon>
        <taxon>Hyphomicrobiales</taxon>
        <taxon>Rhizobiaceae</taxon>
        <taxon>Sinorhizobium/Ensifer group</taxon>
        <taxon>Ensifer</taxon>
    </lineage>
</organism>
<keyword evidence="2" id="KW-0560">Oxidoreductase</keyword>
<dbReference type="Gene3D" id="3.40.225.10">
    <property type="entry name" value="Class II aldolase/adducin N-terminal domain"/>
    <property type="match status" value="1"/>
</dbReference>
<dbReference type="SMART" id="SM00822">
    <property type="entry name" value="PKS_KR"/>
    <property type="match status" value="1"/>
</dbReference>
<dbReference type="SUPFAM" id="SSF51735">
    <property type="entry name" value="NAD(P)-binding Rossmann-fold domains"/>
    <property type="match status" value="1"/>
</dbReference>
<dbReference type="SMART" id="SM01007">
    <property type="entry name" value="Aldolase_II"/>
    <property type="match status" value="1"/>
</dbReference>
<dbReference type="GO" id="GO:0016491">
    <property type="term" value="F:oxidoreductase activity"/>
    <property type="evidence" value="ECO:0007669"/>
    <property type="project" value="UniProtKB-KW"/>
</dbReference>
<name>A0A0L8BD59_ENSAD</name>
<dbReference type="InterPro" id="IPR020904">
    <property type="entry name" value="Sc_DH/Rdtase_CS"/>
</dbReference>
<dbReference type="InterPro" id="IPR036291">
    <property type="entry name" value="NAD(P)-bd_dom_sf"/>
</dbReference>
<gene>
    <name evidence="5" type="ORF">AC244_33695</name>
</gene>
<dbReference type="EMBL" id="LGAP01000050">
    <property type="protein sequence ID" value="KOF12568.1"/>
    <property type="molecule type" value="Genomic_DNA"/>
</dbReference>
<dbReference type="InterPro" id="IPR057326">
    <property type="entry name" value="KR_dom"/>
</dbReference>